<dbReference type="NCBIfam" id="NF003346">
    <property type="entry name" value="PRK04366.1"/>
    <property type="match status" value="1"/>
</dbReference>
<dbReference type="Gene3D" id="3.40.640.10">
    <property type="entry name" value="Type I PLP-dependent aspartate aminotransferase-like (Major domain)"/>
    <property type="match status" value="1"/>
</dbReference>
<proteinExistence type="predicted"/>
<dbReference type="SUPFAM" id="SSF53383">
    <property type="entry name" value="PLP-dependent transferases"/>
    <property type="match status" value="1"/>
</dbReference>
<dbReference type="InterPro" id="IPR015422">
    <property type="entry name" value="PyrdxlP-dep_Trfase_small"/>
</dbReference>
<keyword evidence="8" id="KW-0808">Transferase</keyword>
<dbReference type="AlphaFoldDB" id="A0A7C5L6W6"/>
<dbReference type="InterPro" id="IPR049316">
    <property type="entry name" value="GDC-P_C"/>
</dbReference>
<dbReference type="GO" id="GO:0008483">
    <property type="term" value="F:transaminase activity"/>
    <property type="evidence" value="ECO:0007669"/>
    <property type="project" value="UniProtKB-KW"/>
</dbReference>
<comment type="cofactor">
    <cofactor evidence="1">
        <name>pyridoxal 5'-phosphate</name>
        <dbReference type="ChEBI" id="CHEBI:597326"/>
    </cofactor>
</comment>
<dbReference type="InterPro" id="IPR049315">
    <property type="entry name" value="GDC-P_N"/>
</dbReference>
<organism evidence="8">
    <name type="scientific">Caldiarchaeum subterraneum</name>
    <dbReference type="NCBI Taxonomy" id="311458"/>
    <lineage>
        <taxon>Archaea</taxon>
        <taxon>Nitrososphaerota</taxon>
        <taxon>Candidatus Caldarchaeales</taxon>
        <taxon>Candidatus Caldarchaeaceae</taxon>
        <taxon>Candidatus Caldarchaeum</taxon>
    </lineage>
</organism>
<dbReference type="InterPro" id="IPR015424">
    <property type="entry name" value="PyrdxlP-dep_Trfase"/>
</dbReference>
<dbReference type="GO" id="GO:0019464">
    <property type="term" value="P:glycine decarboxylation via glycine cleavage system"/>
    <property type="evidence" value="ECO:0007669"/>
    <property type="project" value="TreeGrafter"/>
</dbReference>
<sequence>VQGCLELMYNLENVLKEVTGMDAFCLAPAAGAHGELVGCLIMRAYHAEREGRPRRKLIVPDSAHGTNPASASMAGFDVAVVKTRSDGCIDLEAFEKMVDSDVAGIMLTNPNTLGLFEKDIEDIVRIMHSNDSLLYYDGANLNAIMGVVRPGDMGFDIIHLNLHKTFSTPHGGGGPGAGPVGVVAKLAKYLPPPKIVKGSDGRFELVTNSENGVGPIKMFYGNFGALVRAYAYILSMGGEGLRRAALTAVTASNYVLSKMSKLRGVTVPYDPSRPRKHEFVISLSRLRKETGLGALEVAKRLLDYGFHAPTIYFPLIVEEAFMVEPTETESLETLDRYVETFAKIIEECYNTPEVVRSAPHNTSVGRVDEAKASHPLHLTPTWKVFRRRRA</sequence>
<dbReference type="GO" id="GO:0004375">
    <property type="term" value="F:glycine dehydrogenase (decarboxylating) activity"/>
    <property type="evidence" value="ECO:0007669"/>
    <property type="project" value="UniProtKB-EC"/>
</dbReference>
<evidence type="ECO:0000256" key="2">
    <source>
        <dbReference type="ARBA" id="ARBA00012134"/>
    </source>
</evidence>
<dbReference type="FunFam" id="3.90.1150.10:FF:000014">
    <property type="entry name" value="Probable glycine dehydrogenase (decarboxylating) subunit 2"/>
    <property type="match status" value="1"/>
</dbReference>
<evidence type="ECO:0000313" key="8">
    <source>
        <dbReference type="EMBL" id="HHK67742.1"/>
    </source>
</evidence>
<dbReference type="EMBL" id="DRWN01000012">
    <property type="protein sequence ID" value="HHK67742.1"/>
    <property type="molecule type" value="Genomic_DNA"/>
</dbReference>
<keyword evidence="8" id="KW-0032">Aminotransferase</keyword>
<dbReference type="InterPro" id="IPR015421">
    <property type="entry name" value="PyrdxlP-dep_Trfase_major"/>
</dbReference>
<evidence type="ECO:0000256" key="1">
    <source>
        <dbReference type="ARBA" id="ARBA00001933"/>
    </source>
</evidence>
<evidence type="ECO:0000259" key="7">
    <source>
        <dbReference type="Pfam" id="PF21478"/>
    </source>
</evidence>
<dbReference type="FunFam" id="3.40.640.10:FF:000224">
    <property type="entry name" value="Probable glycine dehydrogenase (decarboxylating) subunit 2"/>
    <property type="match status" value="1"/>
</dbReference>
<evidence type="ECO:0000256" key="5">
    <source>
        <dbReference type="ARBA" id="ARBA00049026"/>
    </source>
</evidence>
<feature type="domain" description="Glycine dehydrogenase C-terminal" evidence="7">
    <location>
        <begin position="246"/>
        <end position="350"/>
    </location>
</feature>
<dbReference type="Pfam" id="PF21478">
    <property type="entry name" value="GcvP2_C"/>
    <property type="match status" value="1"/>
</dbReference>
<keyword evidence="3" id="KW-0663">Pyridoxal phosphate</keyword>
<dbReference type="GO" id="GO:0005829">
    <property type="term" value="C:cytosol"/>
    <property type="evidence" value="ECO:0007669"/>
    <property type="project" value="TreeGrafter"/>
</dbReference>
<accession>A0A7C5L6W6</accession>
<comment type="catalytic activity">
    <reaction evidence="5">
        <text>N(6)-[(R)-lipoyl]-L-lysyl-[glycine-cleavage complex H protein] + glycine + H(+) = N(6)-[(R)-S(8)-aminomethyldihydrolipoyl]-L-lysyl-[glycine-cleavage complex H protein] + CO2</text>
        <dbReference type="Rhea" id="RHEA:24304"/>
        <dbReference type="Rhea" id="RHEA-COMP:10494"/>
        <dbReference type="Rhea" id="RHEA-COMP:10495"/>
        <dbReference type="ChEBI" id="CHEBI:15378"/>
        <dbReference type="ChEBI" id="CHEBI:16526"/>
        <dbReference type="ChEBI" id="CHEBI:57305"/>
        <dbReference type="ChEBI" id="CHEBI:83099"/>
        <dbReference type="ChEBI" id="CHEBI:83143"/>
        <dbReference type="EC" id="1.4.4.2"/>
    </reaction>
</comment>
<comment type="caution">
    <text evidence="8">The sequence shown here is derived from an EMBL/GenBank/DDBJ whole genome shotgun (WGS) entry which is preliminary data.</text>
</comment>
<keyword evidence="4" id="KW-0560">Oxidoreductase</keyword>
<dbReference type="GO" id="GO:0030170">
    <property type="term" value="F:pyridoxal phosphate binding"/>
    <property type="evidence" value="ECO:0007669"/>
    <property type="project" value="TreeGrafter"/>
</dbReference>
<name>A0A7C5L6W6_CALS0</name>
<gene>
    <name evidence="8" type="ORF">ENM11_01110</name>
</gene>
<dbReference type="PANTHER" id="PTHR11773">
    <property type="entry name" value="GLYCINE DEHYDROGENASE, DECARBOXYLATING"/>
    <property type="match status" value="1"/>
</dbReference>
<evidence type="ECO:0000256" key="4">
    <source>
        <dbReference type="ARBA" id="ARBA00023002"/>
    </source>
</evidence>
<dbReference type="EC" id="1.4.4.2" evidence="2"/>
<reference evidence="8" key="1">
    <citation type="journal article" date="2020" name="mSystems">
        <title>Genome- and Community-Level Interaction Insights into Carbon Utilization and Element Cycling Functions of Hydrothermarchaeota in Hydrothermal Sediment.</title>
        <authorList>
            <person name="Zhou Z."/>
            <person name="Liu Y."/>
            <person name="Xu W."/>
            <person name="Pan J."/>
            <person name="Luo Z.H."/>
            <person name="Li M."/>
        </authorList>
    </citation>
    <scope>NUCLEOTIDE SEQUENCE [LARGE SCALE GENOMIC DNA]</scope>
    <source>
        <strain evidence="8">SpSt-1056</strain>
    </source>
</reference>
<dbReference type="Gene3D" id="3.90.1150.10">
    <property type="entry name" value="Aspartate Aminotransferase, domain 1"/>
    <property type="match status" value="1"/>
</dbReference>
<dbReference type="GO" id="GO:0005960">
    <property type="term" value="C:glycine cleavage complex"/>
    <property type="evidence" value="ECO:0007669"/>
    <property type="project" value="TreeGrafter"/>
</dbReference>
<feature type="domain" description="Glycine cleavage system P-protein N-terminal" evidence="6">
    <location>
        <begin position="2"/>
        <end position="191"/>
    </location>
</feature>
<dbReference type="InterPro" id="IPR020581">
    <property type="entry name" value="GDC_P"/>
</dbReference>
<evidence type="ECO:0000259" key="6">
    <source>
        <dbReference type="Pfam" id="PF02347"/>
    </source>
</evidence>
<protein>
    <recommendedName>
        <fullName evidence="2">glycine dehydrogenase (aminomethyl-transferring)</fullName>
        <ecNumber evidence="2">1.4.4.2</ecNumber>
    </recommendedName>
</protein>
<dbReference type="PANTHER" id="PTHR11773:SF1">
    <property type="entry name" value="GLYCINE DEHYDROGENASE (DECARBOXYLATING), MITOCHONDRIAL"/>
    <property type="match status" value="1"/>
</dbReference>
<feature type="non-terminal residue" evidence="8">
    <location>
        <position position="1"/>
    </location>
</feature>
<dbReference type="GO" id="GO:0016594">
    <property type="term" value="F:glycine binding"/>
    <property type="evidence" value="ECO:0007669"/>
    <property type="project" value="TreeGrafter"/>
</dbReference>
<dbReference type="Pfam" id="PF02347">
    <property type="entry name" value="GDC-P"/>
    <property type="match status" value="1"/>
</dbReference>
<evidence type="ECO:0000256" key="3">
    <source>
        <dbReference type="ARBA" id="ARBA00022898"/>
    </source>
</evidence>